<reference evidence="1" key="1">
    <citation type="submission" date="2011-10" db="EMBL/GenBank/DDBJ databases">
        <title>The Genome Sequence of Fusarium oxysporum HDV247.</title>
        <authorList>
            <consortium name="The Broad Institute Genome Sequencing Platform"/>
            <person name="Ma L.-J."/>
            <person name="Gale L.R."/>
            <person name="Schwartz D.C."/>
            <person name="Zhou S."/>
            <person name="Corby-Kistler H."/>
            <person name="Young S.K."/>
            <person name="Zeng Q."/>
            <person name="Gargeya S."/>
            <person name="Fitzgerald M."/>
            <person name="Haas B."/>
            <person name="Abouelleil A."/>
            <person name="Alvarado L."/>
            <person name="Arachchi H.M."/>
            <person name="Berlin A."/>
            <person name="Brown A."/>
            <person name="Chapman S.B."/>
            <person name="Chen Z."/>
            <person name="Dunbar C."/>
            <person name="Freedman E."/>
            <person name="Gearin G."/>
            <person name="Goldberg J."/>
            <person name="Griggs A."/>
            <person name="Gujja S."/>
            <person name="Heiman D."/>
            <person name="Howarth C."/>
            <person name="Larson L."/>
            <person name="Lui A."/>
            <person name="MacDonald P.J.P."/>
            <person name="Montmayeur A."/>
            <person name="Murphy C."/>
            <person name="Neiman D."/>
            <person name="Pearson M."/>
            <person name="Priest M."/>
            <person name="Roberts A."/>
            <person name="Saif S."/>
            <person name="Shea T."/>
            <person name="Shenoy N."/>
            <person name="Sisk P."/>
            <person name="Stolte C."/>
            <person name="Sykes S."/>
            <person name="Wortman J."/>
            <person name="Nusbaum C."/>
            <person name="Birren B."/>
        </authorList>
    </citation>
    <scope>NUCLEOTIDE SEQUENCE [LARGE SCALE GENOMIC DNA]</scope>
    <source>
        <strain evidence="1">HDV247</strain>
    </source>
</reference>
<dbReference type="EMBL" id="JH650970">
    <property type="protein sequence ID" value="EXA47512.1"/>
    <property type="molecule type" value="Genomic_DNA"/>
</dbReference>
<evidence type="ECO:0000313" key="1">
    <source>
        <dbReference type="EMBL" id="EXA47512.1"/>
    </source>
</evidence>
<reference evidence="1" key="2">
    <citation type="submission" date="2012-05" db="EMBL/GenBank/DDBJ databases">
        <title>Annotation of the Genome Sequence of Fusarium oxysporum HDV247.</title>
        <authorList>
            <consortium name="The Broad Institute Genomics Platform"/>
            <person name="Ma L.-J."/>
            <person name="Corby-Kistler H."/>
            <person name="Broz K."/>
            <person name="Gale L.R."/>
            <person name="Jonkers W."/>
            <person name="O'Donnell K."/>
            <person name="Ploetz R."/>
            <person name="Steinberg C."/>
            <person name="Schwartz D.C."/>
            <person name="VanEtten H."/>
            <person name="Zhou S."/>
            <person name="Young S.K."/>
            <person name="Zeng Q."/>
            <person name="Gargeya S."/>
            <person name="Fitzgerald M."/>
            <person name="Abouelleil A."/>
            <person name="Alvarado L."/>
            <person name="Chapman S.B."/>
            <person name="Gainer-Dewar J."/>
            <person name="Goldberg J."/>
            <person name="Griggs A."/>
            <person name="Gujja S."/>
            <person name="Hansen M."/>
            <person name="Howarth C."/>
            <person name="Imamovic A."/>
            <person name="Ireland A."/>
            <person name="Larimer J."/>
            <person name="McCowan C."/>
            <person name="Murphy C."/>
            <person name="Pearson M."/>
            <person name="Poon T.W."/>
            <person name="Priest M."/>
            <person name="Roberts A."/>
            <person name="Saif S."/>
            <person name="Shea T."/>
            <person name="Sykes S."/>
            <person name="Wortman J."/>
            <person name="Nusbaum C."/>
            <person name="Birren B."/>
        </authorList>
    </citation>
    <scope>NUCLEOTIDE SEQUENCE</scope>
    <source>
        <strain evidence="1">HDV247</strain>
    </source>
</reference>
<accession>W9PYX7</accession>
<protein>
    <submittedName>
        <fullName evidence="1">Uncharacterized protein</fullName>
    </submittedName>
</protein>
<organism evidence="1">
    <name type="scientific">Fusarium oxysporum f. sp. pisi HDV247</name>
    <dbReference type="NCBI Taxonomy" id="1080344"/>
    <lineage>
        <taxon>Eukaryota</taxon>
        <taxon>Fungi</taxon>
        <taxon>Dikarya</taxon>
        <taxon>Ascomycota</taxon>
        <taxon>Pezizomycotina</taxon>
        <taxon>Sordariomycetes</taxon>
        <taxon>Hypocreomycetidae</taxon>
        <taxon>Hypocreales</taxon>
        <taxon>Nectriaceae</taxon>
        <taxon>Fusarium</taxon>
        <taxon>Fusarium oxysporum species complex</taxon>
    </lineage>
</organism>
<sequence length="71" mass="8328">MRRKRITQPKTHVHATVQKVYRYTKQSRELNWDRFWCGCLAGDQGVFGPLEPGLRYPGSPQRVTVARQRLT</sequence>
<dbReference type="AlphaFoldDB" id="W9PYX7"/>
<dbReference type="Proteomes" id="UP000030751">
    <property type="component" value="Unassembled WGS sequence"/>
</dbReference>
<proteinExistence type="predicted"/>
<dbReference type="HOGENOM" id="CLU_2740147_0_0_1"/>
<gene>
    <name evidence="1" type="ORF">FOVG_04591</name>
</gene>
<name>W9PYX7_FUSOX</name>